<evidence type="ECO:0000313" key="3">
    <source>
        <dbReference type="Proteomes" id="UP001528823"/>
    </source>
</evidence>
<proteinExistence type="predicted"/>
<dbReference type="Pfam" id="PF07963">
    <property type="entry name" value="N_methyl"/>
    <property type="match status" value="1"/>
</dbReference>
<keyword evidence="1" id="KW-1133">Transmembrane helix</keyword>
<protein>
    <submittedName>
        <fullName evidence="2">PilW family protein</fullName>
    </submittedName>
</protein>
<dbReference type="Pfam" id="PF16074">
    <property type="entry name" value="PilW"/>
    <property type="match status" value="1"/>
</dbReference>
<dbReference type="EMBL" id="JAPMOU010000030">
    <property type="protein sequence ID" value="MDE1464197.1"/>
    <property type="molecule type" value="Genomic_DNA"/>
</dbReference>
<keyword evidence="1" id="KW-0472">Membrane</keyword>
<gene>
    <name evidence="2" type="ORF">ORQ98_19755</name>
</gene>
<name>A0ABT5UCU1_9GAMM</name>
<evidence type="ECO:0000313" key="2">
    <source>
        <dbReference type="EMBL" id="MDE1464197.1"/>
    </source>
</evidence>
<dbReference type="InterPro" id="IPR032092">
    <property type="entry name" value="PilW"/>
</dbReference>
<comment type="caution">
    <text evidence="2">The sequence shown here is derived from an EMBL/GenBank/DDBJ whole genome shotgun (WGS) entry which is preliminary data.</text>
</comment>
<feature type="transmembrane region" description="Helical" evidence="1">
    <location>
        <begin position="21"/>
        <end position="42"/>
    </location>
</feature>
<dbReference type="RefSeq" id="WP_274690527.1">
    <property type="nucleotide sequence ID" value="NZ_JAPMOU010000030.1"/>
</dbReference>
<dbReference type="PROSITE" id="PS00409">
    <property type="entry name" value="PROKAR_NTER_METHYL"/>
    <property type="match status" value="1"/>
</dbReference>
<reference evidence="2 3" key="1">
    <citation type="submission" date="2022-11" db="EMBL/GenBank/DDBJ databases">
        <title>Spartinivicinus poritis sp. nov., isolated from scleractinian coral Porites lutea.</title>
        <authorList>
            <person name="Zhang G."/>
            <person name="Cai L."/>
            <person name="Wei Q."/>
        </authorList>
    </citation>
    <scope>NUCLEOTIDE SEQUENCE [LARGE SCALE GENOMIC DNA]</scope>
    <source>
        <strain evidence="2 3">A2-2</strain>
    </source>
</reference>
<keyword evidence="1" id="KW-0812">Transmembrane</keyword>
<dbReference type="NCBIfam" id="TIGR02532">
    <property type="entry name" value="IV_pilin_GFxxxE"/>
    <property type="match status" value="1"/>
</dbReference>
<accession>A0ABT5UCU1</accession>
<organism evidence="2 3">
    <name type="scientific">Spartinivicinus poritis</name>
    <dbReference type="NCBI Taxonomy" id="2994640"/>
    <lineage>
        <taxon>Bacteria</taxon>
        <taxon>Pseudomonadati</taxon>
        <taxon>Pseudomonadota</taxon>
        <taxon>Gammaproteobacteria</taxon>
        <taxon>Oceanospirillales</taxon>
        <taxon>Zooshikellaceae</taxon>
        <taxon>Spartinivicinus</taxon>
    </lineage>
</organism>
<keyword evidence="3" id="KW-1185">Reference proteome</keyword>
<dbReference type="Proteomes" id="UP001528823">
    <property type="component" value="Unassembled WGS sequence"/>
</dbReference>
<evidence type="ECO:0000256" key="1">
    <source>
        <dbReference type="SAM" id="Phobius"/>
    </source>
</evidence>
<dbReference type="InterPro" id="IPR012902">
    <property type="entry name" value="N_methyl_site"/>
</dbReference>
<sequence>MNNKISVLYKPLKNKQQGLSLIELMIAVLLGLILMAAVLQIFQSISLTFKHNDQLARIQENGRFSLALLSRDIHMAGYRNPDKGELLNYFYAKETNGCKATDKFCTNDGGPNQNDRIAVQLEAINETDCTGYKVASDKVVVNVYYLEALDNISTLHCRGFDPDTKTWLSDPAPLIAGIDAFQILYGIAGDDGYVAQYINANRVNDWLKVRAVKIGMLVNSGEDNGFAGVKERSYSILDSGKLVFKDNKARYIYSTTFTINNASLDMIGSI</sequence>